<reference evidence="3 4" key="1">
    <citation type="submission" date="2024-02" db="EMBL/GenBank/DDBJ databases">
        <authorList>
            <person name="Chen Y."/>
            <person name="Shah S."/>
            <person name="Dougan E. K."/>
            <person name="Thang M."/>
            <person name="Chan C."/>
        </authorList>
    </citation>
    <scope>NUCLEOTIDE SEQUENCE [LARGE SCALE GENOMIC DNA]</scope>
</reference>
<dbReference type="Proteomes" id="UP001642484">
    <property type="component" value="Unassembled WGS sequence"/>
</dbReference>
<protein>
    <recommendedName>
        <fullName evidence="2">J domain-containing protein</fullName>
    </recommendedName>
</protein>
<feature type="region of interest" description="Disordered" evidence="1">
    <location>
        <begin position="236"/>
        <end position="274"/>
    </location>
</feature>
<sequence>MLRNSQHISPQNTIIYIIYLHIQIHALFSYPKTILSLSLAFFDPVPKSMLRVTARRLARRVGPAGACSFSSNVAMGQNFYAVLCISQSANVDEIRQAFKRRALEVHPDKGGSKESFHRVYQAFETLADAERRQSYDIRLCSSEDKLARVAQKAKSTETAMAPKSKSKRRPSKGPAKVAPKARPVKSSKTVRKSCQLSRIWKLLEDLSREKRFEVIRSCFSQQQRILLEKWMMDKASQTASANEPENSNIQPQSEETEFGDEKLIPPGTDSREIKTGRCENLGDPLRLAGVAQALEGPCEASFSHAESKEAPRLAIQDIPATRRKRGGQNIRCVHSFTAKNGSTYYYATSSFLCVRMQTTTCCDLPTALEFVVVLAAVKERVLRRPDCNLLDRIQVALEESLREHGKTQEQMGLRFFIVLWNTFWFGRRQVVSPCFRKISDLVEAHNRLSELSLVNRKGGRNRIFALCEEQWDKSGVLLWKQFTDVFRSICATSKTPRAHKTMAKLLRIHSANSEYRAKCFSVSRPALPVFFCSTRTDAI</sequence>
<dbReference type="PANTHER" id="PTHR44825">
    <property type="match status" value="1"/>
</dbReference>
<evidence type="ECO:0000259" key="2">
    <source>
        <dbReference type="PROSITE" id="PS50076"/>
    </source>
</evidence>
<feature type="compositionally biased region" description="Polar residues" evidence="1">
    <location>
        <begin position="236"/>
        <end position="253"/>
    </location>
</feature>
<accession>A0ABP0MS30</accession>
<evidence type="ECO:0000256" key="1">
    <source>
        <dbReference type="SAM" id="MobiDB-lite"/>
    </source>
</evidence>
<feature type="domain" description="J" evidence="2">
    <location>
        <begin position="78"/>
        <end position="139"/>
    </location>
</feature>
<dbReference type="PRINTS" id="PR00625">
    <property type="entry name" value="JDOMAIN"/>
</dbReference>
<feature type="compositionally biased region" description="Basic and acidic residues" evidence="1">
    <location>
        <begin position="259"/>
        <end position="274"/>
    </location>
</feature>
<dbReference type="InterPro" id="IPR018253">
    <property type="entry name" value="DnaJ_domain_CS"/>
</dbReference>
<organism evidence="3 4">
    <name type="scientific">Durusdinium trenchii</name>
    <dbReference type="NCBI Taxonomy" id="1381693"/>
    <lineage>
        <taxon>Eukaryota</taxon>
        <taxon>Sar</taxon>
        <taxon>Alveolata</taxon>
        <taxon>Dinophyceae</taxon>
        <taxon>Suessiales</taxon>
        <taxon>Symbiodiniaceae</taxon>
        <taxon>Durusdinium</taxon>
    </lineage>
</organism>
<dbReference type="PROSITE" id="PS50076">
    <property type="entry name" value="DNAJ_2"/>
    <property type="match status" value="1"/>
</dbReference>
<dbReference type="PANTHER" id="PTHR44825:SF1">
    <property type="entry name" value="DNAJ HOMOLOG SUBFAMILY C MEMBER 4"/>
    <property type="match status" value="1"/>
</dbReference>
<evidence type="ECO:0000313" key="3">
    <source>
        <dbReference type="EMBL" id="CAK9054296.1"/>
    </source>
</evidence>
<comment type="caution">
    <text evidence="3">The sequence shown here is derived from an EMBL/GenBank/DDBJ whole genome shotgun (WGS) entry which is preliminary data.</text>
</comment>
<dbReference type="CDD" id="cd06257">
    <property type="entry name" value="DnaJ"/>
    <property type="match status" value="1"/>
</dbReference>
<name>A0ABP0MS30_9DINO</name>
<proteinExistence type="predicted"/>
<evidence type="ECO:0000313" key="4">
    <source>
        <dbReference type="Proteomes" id="UP001642484"/>
    </source>
</evidence>
<dbReference type="SMART" id="SM00271">
    <property type="entry name" value="DnaJ"/>
    <property type="match status" value="1"/>
</dbReference>
<dbReference type="InterPro" id="IPR052763">
    <property type="entry name" value="DnaJ_C4"/>
</dbReference>
<feature type="region of interest" description="Disordered" evidence="1">
    <location>
        <begin position="151"/>
        <end position="188"/>
    </location>
</feature>
<dbReference type="PROSITE" id="PS00636">
    <property type="entry name" value="DNAJ_1"/>
    <property type="match status" value="1"/>
</dbReference>
<gene>
    <name evidence="3" type="ORF">CCMP2556_LOCUS27153</name>
</gene>
<keyword evidence="4" id="KW-1185">Reference proteome</keyword>
<dbReference type="Gene3D" id="1.10.287.110">
    <property type="entry name" value="DnaJ domain"/>
    <property type="match status" value="1"/>
</dbReference>
<dbReference type="InterPro" id="IPR036869">
    <property type="entry name" value="J_dom_sf"/>
</dbReference>
<dbReference type="Pfam" id="PF00226">
    <property type="entry name" value="DnaJ"/>
    <property type="match status" value="1"/>
</dbReference>
<dbReference type="InterPro" id="IPR001623">
    <property type="entry name" value="DnaJ_domain"/>
</dbReference>
<dbReference type="SUPFAM" id="SSF46565">
    <property type="entry name" value="Chaperone J-domain"/>
    <property type="match status" value="1"/>
</dbReference>
<dbReference type="EMBL" id="CAXAMN010019446">
    <property type="protein sequence ID" value="CAK9054296.1"/>
    <property type="molecule type" value="Genomic_DNA"/>
</dbReference>